<keyword evidence="1" id="KW-0812">Transmembrane</keyword>
<accession>A0A382CC46</accession>
<evidence type="ECO:0000256" key="1">
    <source>
        <dbReference type="SAM" id="Phobius"/>
    </source>
</evidence>
<sequence length="190" mass="21117">MGNDTTPESDQISRTGNTQISNIFSHDNDQLLPGERIISELRSNNDGAFQLTHNRIIYTRESRSSTVYSSTQIQDISSIQIFRRPRARRSAAWGIIGLFSAIGVWQVTPDSVAGVIAALVVALISLILMADYWVRPVGVHIEFQTTVGKITGEVGSKLSEAVKFAQEVEDTKRRLVPRRIGSPFRNYPSN</sequence>
<keyword evidence="1" id="KW-0472">Membrane</keyword>
<dbReference type="EMBL" id="UINC01033735">
    <property type="protein sequence ID" value="SVB23474.1"/>
    <property type="molecule type" value="Genomic_DNA"/>
</dbReference>
<protein>
    <submittedName>
        <fullName evidence="2">Uncharacterized protein</fullName>
    </submittedName>
</protein>
<keyword evidence="1" id="KW-1133">Transmembrane helix</keyword>
<organism evidence="2">
    <name type="scientific">marine metagenome</name>
    <dbReference type="NCBI Taxonomy" id="408172"/>
    <lineage>
        <taxon>unclassified sequences</taxon>
        <taxon>metagenomes</taxon>
        <taxon>ecological metagenomes</taxon>
    </lineage>
</organism>
<proteinExistence type="predicted"/>
<dbReference type="AlphaFoldDB" id="A0A382CC46"/>
<feature type="transmembrane region" description="Helical" evidence="1">
    <location>
        <begin position="90"/>
        <end position="107"/>
    </location>
</feature>
<feature type="transmembrane region" description="Helical" evidence="1">
    <location>
        <begin position="113"/>
        <end position="134"/>
    </location>
</feature>
<reference evidence="2" key="1">
    <citation type="submission" date="2018-05" db="EMBL/GenBank/DDBJ databases">
        <authorList>
            <person name="Lanie J.A."/>
            <person name="Ng W.-L."/>
            <person name="Kazmierczak K.M."/>
            <person name="Andrzejewski T.M."/>
            <person name="Davidsen T.M."/>
            <person name="Wayne K.J."/>
            <person name="Tettelin H."/>
            <person name="Glass J.I."/>
            <person name="Rusch D."/>
            <person name="Podicherti R."/>
            <person name="Tsui H.-C.T."/>
            <person name="Winkler M.E."/>
        </authorList>
    </citation>
    <scope>NUCLEOTIDE SEQUENCE</scope>
</reference>
<evidence type="ECO:0000313" key="2">
    <source>
        <dbReference type="EMBL" id="SVB23474.1"/>
    </source>
</evidence>
<name>A0A382CC46_9ZZZZ</name>
<gene>
    <name evidence="2" type="ORF">METZ01_LOCUS176328</name>
</gene>